<gene>
    <name evidence="3" type="ORF">L207DRAFT_608190</name>
</gene>
<dbReference type="EMBL" id="KZ613956">
    <property type="protein sequence ID" value="PMD33407.1"/>
    <property type="molecule type" value="Genomic_DNA"/>
</dbReference>
<name>A0A2J6R4F3_HYAVF</name>
<feature type="non-terminal residue" evidence="3">
    <location>
        <position position="1"/>
    </location>
</feature>
<feature type="domain" description="C2H2-type" evidence="2">
    <location>
        <begin position="2"/>
        <end position="28"/>
    </location>
</feature>
<keyword evidence="1" id="KW-0862">Zinc</keyword>
<dbReference type="Pfam" id="PF00096">
    <property type="entry name" value="zf-C2H2"/>
    <property type="match status" value="1"/>
</dbReference>
<dbReference type="InterPro" id="IPR013087">
    <property type="entry name" value="Znf_C2H2_type"/>
</dbReference>
<keyword evidence="4" id="KW-1185">Reference proteome</keyword>
<dbReference type="InterPro" id="IPR036236">
    <property type="entry name" value="Znf_C2H2_sf"/>
</dbReference>
<evidence type="ECO:0000313" key="3">
    <source>
        <dbReference type="EMBL" id="PMD33407.1"/>
    </source>
</evidence>
<keyword evidence="1" id="KW-0863">Zinc-finger</keyword>
<accession>A0A2J6R4F3</accession>
<dbReference type="Gene3D" id="3.30.160.60">
    <property type="entry name" value="Classic Zinc Finger"/>
    <property type="match status" value="1"/>
</dbReference>
<evidence type="ECO:0000256" key="1">
    <source>
        <dbReference type="PROSITE-ProRule" id="PRU00042"/>
    </source>
</evidence>
<dbReference type="OrthoDB" id="6105938at2759"/>
<keyword evidence="1" id="KW-0479">Metal-binding</keyword>
<proteinExistence type="predicted"/>
<dbReference type="SUPFAM" id="SSF57667">
    <property type="entry name" value="beta-beta-alpha zinc fingers"/>
    <property type="match status" value="1"/>
</dbReference>
<dbReference type="AlphaFoldDB" id="A0A2J6R4F3"/>
<organism evidence="3 4">
    <name type="scientific">Hyaloscypha variabilis (strain UAMH 11265 / GT02V1 / F)</name>
    <name type="common">Meliniomyces variabilis</name>
    <dbReference type="NCBI Taxonomy" id="1149755"/>
    <lineage>
        <taxon>Eukaryota</taxon>
        <taxon>Fungi</taxon>
        <taxon>Dikarya</taxon>
        <taxon>Ascomycota</taxon>
        <taxon>Pezizomycotina</taxon>
        <taxon>Leotiomycetes</taxon>
        <taxon>Helotiales</taxon>
        <taxon>Hyaloscyphaceae</taxon>
        <taxon>Hyaloscypha</taxon>
        <taxon>Hyaloscypha variabilis</taxon>
    </lineage>
</organism>
<dbReference type="GO" id="GO:0008270">
    <property type="term" value="F:zinc ion binding"/>
    <property type="evidence" value="ECO:0007669"/>
    <property type="project" value="UniProtKB-KW"/>
</dbReference>
<protein>
    <recommendedName>
        <fullName evidence="2">C2H2-type domain-containing protein</fullName>
    </recommendedName>
</protein>
<evidence type="ECO:0000259" key="2">
    <source>
        <dbReference type="PROSITE" id="PS50157"/>
    </source>
</evidence>
<dbReference type="PROSITE" id="PS50157">
    <property type="entry name" value="ZINC_FINGER_C2H2_2"/>
    <property type="match status" value="1"/>
</dbReference>
<sequence length="55" mass="6434">SFNCEDCDQSFDSEEALQQHLRDSIAHALCFNYETCDRSLSTRRYQLRAVGIQMM</sequence>
<evidence type="ECO:0000313" key="4">
    <source>
        <dbReference type="Proteomes" id="UP000235786"/>
    </source>
</evidence>
<reference evidence="3 4" key="1">
    <citation type="submission" date="2016-04" db="EMBL/GenBank/DDBJ databases">
        <title>A degradative enzymes factory behind the ericoid mycorrhizal symbiosis.</title>
        <authorList>
            <consortium name="DOE Joint Genome Institute"/>
            <person name="Martino E."/>
            <person name="Morin E."/>
            <person name="Grelet G."/>
            <person name="Kuo A."/>
            <person name="Kohler A."/>
            <person name="Daghino S."/>
            <person name="Barry K."/>
            <person name="Choi C."/>
            <person name="Cichocki N."/>
            <person name="Clum A."/>
            <person name="Copeland A."/>
            <person name="Hainaut M."/>
            <person name="Haridas S."/>
            <person name="Labutti K."/>
            <person name="Lindquist E."/>
            <person name="Lipzen A."/>
            <person name="Khouja H.-R."/>
            <person name="Murat C."/>
            <person name="Ohm R."/>
            <person name="Olson A."/>
            <person name="Spatafora J."/>
            <person name="Veneault-Fourrey C."/>
            <person name="Henrissat B."/>
            <person name="Grigoriev I."/>
            <person name="Martin F."/>
            <person name="Perotto S."/>
        </authorList>
    </citation>
    <scope>NUCLEOTIDE SEQUENCE [LARGE SCALE GENOMIC DNA]</scope>
    <source>
        <strain evidence="3 4">F</strain>
    </source>
</reference>
<dbReference type="Proteomes" id="UP000235786">
    <property type="component" value="Unassembled WGS sequence"/>
</dbReference>